<dbReference type="Pfam" id="PF17172">
    <property type="entry name" value="GST_N_4"/>
    <property type="match status" value="1"/>
</dbReference>
<dbReference type="PANTHER" id="PTHR12289:SF41">
    <property type="entry name" value="FAILED AXON CONNECTIONS-RELATED"/>
    <property type="match status" value="1"/>
</dbReference>
<dbReference type="InterPro" id="IPR026928">
    <property type="entry name" value="FAX/IsoI-like"/>
</dbReference>
<protein>
    <recommendedName>
        <fullName evidence="7">Thioredoxin-like fold domain-containing protein</fullName>
    </recommendedName>
</protein>
<dbReference type="InterPro" id="IPR012336">
    <property type="entry name" value="Thioredoxin-like_fold"/>
</dbReference>
<keyword evidence="2" id="KW-0812">Transmembrane</keyword>
<dbReference type="EMBL" id="KQ257460">
    <property type="protein sequence ID" value="KNC98475.1"/>
    <property type="molecule type" value="Genomic_DNA"/>
</dbReference>
<dbReference type="eggNOG" id="KOG4244">
    <property type="taxonomic scope" value="Eukaryota"/>
</dbReference>
<dbReference type="InterPro" id="IPR036249">
    <property type="entry name" value="Thioredoxin-like_sf"/>
</dbReference>
<dbReference type="InterPro" id="IPR040079">
    <property type="entry name" value="Glutathione_S-Trfase"/>
</dbReference>
<evidence type="ECO:0000256" key="1">
    <source>
        <dbReference type="ARBA" id="ARBA00006475"/>
    </source>
</evidence>
<dbReference type="PANTHER" id="PTHR12289">
    <property type="entry name" value="METAXIN RELATED"/>
    <property type="match status" value="1"/>
</dbReference>
<dbReference type="OMA" id="MEYAERI"/>
<keyword evidence="2" id="KW-1133">Transmembrane helix</keyword>
<gene>
    <name evidence="5" type="ORF">SPPG_06176</name>
</gene>
<evidence type="ECO:0000259" key="3">
    <source>
        <dbReference type="Pfam" id="PF17171"/>
    </source>
</evidence>
<dbReference type="InParanoid" id="A0A0L0HA79"/>
<dbReference type="InterPro" id="IPR050931">
    <property type="entry name" value="Mito_Protein_Transport_Metaxin"/>
</dbReference>
<name>A0A0L0HA79_SPIPD</name>
<sequence length="298" mass="33740">MTSQLDTLLNVLRTTTVAGVSLSTILQGAAIAIIGSFAISKLSGKKRTVDAAKKPRDTVLLYQFYTSDKAKVQLSPPCLKLEAYLRVNKVPYKDCRVHSPAGSPKKTAPYVEYNDMGMADSTLIIDWLEKNGVVSPMDAHLTPVEKAQVEAFRYLFEEGLYWQMLHSRWQHDPNWAFVRNLFFFKVPGIFKYILAFLVRRGQVKALKTQKIGRHTFEETLIFSGKVIQAASDLLGDKKYMLSNTRMCSLDMIAFANLSNVLYLDLPDSRMQQQVAAKKNLVDYCDRMMAEIFPNGYGR</sequence>
<dbReference type="InterPro" id="IPR033468">
    <property type="entry name" value="Metaxin_GST"/>
</dbReference>
<dbReference type="Pfam" id="PF17171">
    <property type="entry name" value="GST_C_6"/>
    <property type="match status" value="1"/>
</dbReference>
<keyword evidence="6" id="KW-1185">Reference proteome</keyword>
<dbReference type="GeneID" id="27689502"/>
<reference evidence="5 6" key="1">
    <citation type="submission" date="2009-08" db="EMBL/GenBank/DDBJ databases">
        <title>The Genome Sequence of Spizellomyces punctatus strain DAOM BR117.</title>
        <authorList>
            <consortium name="The Broad Institute Genome Sequencing Platform"/>
            <person name="Russ C."/>
            <person name="Cuomo C."/>
            <person name="Shea T."/>
            <person name="Young S.K."/>
            <person name="Zeng Q."/>
            <person name="Koehrsen M."/>
            <person name="Haas B."/>
            <person name="Borodovsky M."/>
            <person name="Guigo R."/>
            <person name="Alvarado L."/>
            <person name="Berlin A."/>
            <person name="Bochicchio J."/>
            <person name="Borenstein D."/>
            <person name="Chapman S."/>
            <person name="Chen Z."/>
            <person name="Engels R."/>
            <person name="Freedman E."/>
            <person name="Gellesch M."/>
            <person name="Goldberg J."/>
            <person name="Griggs A."/>
            <person name="Gujja S."/>
            <person name="Heiman D."/>
            <person name="Hepburn T."/>
            <person name="Howarth C."/>
            <person name="Jen D."/>
            <person name="Larson L."/>
            <person name="Lewis B."/>
            <person name="Mehta T."/>
            <person name="Park D."/>
            <person name="Pearson M."/>
            <person name="Roberts A."/>
            <person name="Saif S."/>
            <person name="Shenoy N."/>
            <person name="Sisk P."/>
            <person name="Stolte C."/>
            <person name="Sykes S."/>
            <person name="Thomson T."/>
            <person name="Walk T."/>
            <person name="White J."/>
            <person name="Yandava C."/>
            <person name="Burger G."/>
            <person name="Gray M.W."/>
            <person name="Holland P.W.H."/>
            <person name="King N."/>
            <person name="Lang F.B.F."/>
            <person name="Roger A.J."/>
            <person name="Ruiz-Trillo I."/>
            <person name="Lander E."/>
            <person name="Nusbaum C."/>
        </authorList>
    </citation>
    <scope>NUCLEOTIDE SEQUENCE [LARGE SCALE GENOMIC DNA]</scope>
    <source>
        <strain evidence="5 6">DAOM BR117</strain>
    </source>
</reference>
<dbReference type="Proteomes" id="UP000053201">
    <property type="component" value="Unassembled WGS sequence"/>
</dbReference>
<dbReference type="VEuPathDB" id="FungiDB:SPPG_06176"/>
<feature type="transmembrane region" description="Helical" evidence="2">
    <location>
        <begin position="20"/>
        <end position="39"/>
    </location>
</feature>
<evidence type="ECO:0008006" key="7">
    <source>
        <dbReference type="Google" id="ProtNLM"/>
    </source>
</evidence>
<dbReference type="SFLD" id="SFLDG01180">
    <property type="entry name" value="SUF1"/>
    <property type="match status" value="1"/>
</dbReference>
<evidence type="ECO:0000259" key="4">
    <source>
        <dbReference type="Pfam" id="PF17172"/>
    </source>
</evidence>
<feature type="domain" description="Metaxin glutathione S-transferase" evidence="3">
    <location>
        <begin position="226"/>
        <end position="287"/>
    </location>
</feature>
<accession>A0A0L0HA79</accession>
<dbReference type="SFLD" id="SFLDS00019">
    <property type="entry name" value="Glutathione_Transferase_(cytos"/>
    <property type="match status" value="1"/>
</dbReference>
<evidence type="ECO:0000256" key="2">
    <source>
        <dbReference type="SAM" id="Phobius"/>
    </source>
</evidence>
<proteinExistence type="inferred from homology"/>
<dbReference type="SUPFAM" id="SSF52833">
    <property type="entry name" value="Thioredoxin-like"/>
    <property type="match status" value="1"/>
</dbReference>
<keyword evidence="2" id="KW-0472">Membrane</keyword>
<feature type="domain" description="Thioredoxin-like fold" evidence="4">
    <location>
        <begin position="76"/>
        <end position="173"/>
    </location>
</feature>
<dbReference type="AlphaFoldDB" id="A0A0L0HA79"/>
<dbReference type="RefSeq" id="XP_016606515.1">
    <property type="nucleotide sequence ID" value="XM_016754379.1"/>
</dbReference>
<dbReference type="CDD" id="cd03193">
    <property type="entry name" value="GST_C_Metaxin"/>
    <property type="match status" value="1"/>
</dbReference>
<evidence type="ECO:0000313" key="6">
    <source>
        <dbReference type="Proteomes" id="UP000053201"/>
    </source>
</evidence>
<dbReference type="SFLD" id="SFLDG01200">
    <property type="entry name" value="SUF1.1"/>
    <property type="match status" value="1"/>
</dbReference>
<comment type="similarity">
    <text evidence="1">Belongs to the FAX family.</text>
</comment>
<evidence type="ECO:0000313" key="5">
    <source>
        <dbReference type="EMBL" id="KNC98475.1"/>
    </source>
</evidence>
<organism evidence="5 6">
    <name type="scientific">Spizellomyces punctatus (strain DAOM BR117)</name>
    <dbReference type="NCBI Taxonomy" id="645134"/>
    <lineage>
        <taxon>Eukaryota</taxon>
        <taxon>Fungi</taxon>
        <taxon>Fungi incertae sedis</taxon>
        <taxon>Chytridiomycota</taxon>
        <taxon>Chytridiomycota incertae sedis</taxon>
        <taxon>Chytridiomycetes</taxon>
        <taxon>Spizellomycetales</taxon>
        <taxon>Spizellomycetaceae</taxon>
        <taxon>Spizellomyces</taxon>
    </lineage>
</organism>
<dbReference type="GO" id="GO:0005737">
    <property type="term" value="C:cytoplasm"/>
    <property type="evidence" value="ECO:0007669"/>
    <property type="project" value="TreeGrafter"/>
</dbReference>
<dbReference type="OrthoDB" id="5809458at2759"/>